<gene>
    <name evidence="2" type="ORF">BJ095_12337</name>
</gene>
<sequence>MRTTRVLAGQDSIFRNSRQYLHSNEQVFRVMQEGELSQYTGGQRNRRRRKQREKSASSKRVVLKTNVKSIAINGLHFDAMSISSLQNRLKKHIERIENARKQVTCIHAYRSSI</sequence>
<protein>
    <submittedName>
        <fullName evidence="2">Uncharacterized protein</fullName>
    </submittedName>
</protein>
<evidence type="ECO:0000313" key="3">
    <source>
        <dbReference type="Proteomes" id="UP000247416"/>
    </source>
</evidence>
<dbReference type="RefSeq" id="WP_107936239.1">
    <property type="nucleotide sequence ID" value="NZ_CP085009.1"/>
</dbReference>
<evidence type="ECO:0000256" key="1">
    <source>
        <dbReference type="SAM" id="MobiDB-lite"/>
    </source>
</evidence>
<accession>A0A318TMU5</accession>
<name>A0A318TMU5_9BACL</name>
<dbReference type="AlphaFoldDB" id="A0A318TMU5"/>
<keyword evidence="3" id="KW-1185">Reference proteome</keyword>
<dbReference type="Proteomes" id="UP000247416">
    <property type="component" value="Unassembled WGS sequence"/>
</dbReference>
<comment type="caution">
    <text evidence="2">The sequence shown here is derived from an EMBL/GenBank/DDBJ whole genome shotgun (WGS) entry which is preliminary data.</text>
</comment>
<dbReference type="OrthoDB" id="2739792at2"/>
<evidence type="ECO:0000313" key="2">
    <source>
        <dbReference type="EMBL" id="PYF04338.1"/>
    </source>
</evidence>
<dbReference type="EMBL" id="QJTJ01000023">
    <property type="protein sequence ID" value="PYF04338.1"/>
    <property type="molecule type" value="Genomic_DNA"/>
</dbReference>
<reference evidence="2 3" key="1">
    <citation type="submission" date="2018-06" db="EMBL/GenBank/DDBJ databases">
        <title>Genomic Encyclopedia of Archaeal and Bacterial Type Strains, Phase II (KMG-II): from individual species to whole genera.</title>
        <authorList>
            <person name="Goeker M."/>
        </authorList>
    </citation>
    <scope>NUCLEOTIDE SEQUENCE [LARGE SCALE GENOMIC DNA]</scope>
    <source>
        <strain evidence="2 3">KACC 16626</strain>
    </source>
</reference>
<feature type="region of interest" description="Disordered" evidence="1">
    <location>
        <begin position="38"/>
        <end position="60"/>
    </location>
</feature>
<proteinExistence type="predicted"/>
<organism evidence="2 3">
    <name type="scientific">Ureibacillus chungkukjangi</name>
    <dbReference type="NCBI Taxonomy" id="1202712"/>
    <lineage>
        <taxon>Bacteria</taxon>
        <taxon>Bacillati</taxon>
        <taxon>Bacillota</taxon>
        <taxon>Bacilli</taxon>
        <taxon>Bacillales</taxon>
        <taxon>Caryophanaceae</taxon>
        <taxon>Ureibacillus</taxon>
    </lineage>
</organism>